<dbReference type="GeneID" id="77477921"/>
<name>A0ABQ6V4U1_9MICO</name>
<dbReference type="Proteomes" id="UP000478836">
    <property type="component" value="Unassembled WGS sequence"/>
</dbReference>
<keyword evidence="3" id="KW-1185">Reference proteome</keyword>
<proteinExistence type="predicted"/>
<dbReference type="EMBL" id="WAAO01000003">
    <property type="protein sequence ID" value="KAB1862469.1"/>
    <property type="molecule type" value="Genomic_DNA"/>
</dbReference>
<organism evidence="2 3">
    <name type="scientific">Microbacterium algeriense</name>
    <dbReference type="NCBI Taxonomy" id="2615184"/>
    <lineage>
        <taxon>Bacteria</taxon>
        <taxon>Bacillati</taxon>
        <taxon>Actinomycetota</taxon>
        <taxon>Actinomycetes</taxon>
        <taxon>Micrococcales</taxon>
        <taxon>Microbacteriaceae</taxon>
        <taxon>Microbacterium</taxon>
    </lineage>
</organism>
<gene>
    <name evidence="2" type="ORF">F6A08_15740</name>
</gene>
<sequence length="91" mass="9932">MQTMERTRIAFNGAEFFLAQGQDVPDLRRRIEEAMRAGGGFVEFVVVGNRAVSLLISAATQVAISVETVEFDGRDTGDDTAPYDSGDFDLL</sequence>
<evidence type="ECO:0000313" key="2">
    <source>
        <dbReference type="EMBL" id="KAB1862469.1"/>
    </source>
</evidence>
<protein>
    <submittedName>
        <fullName evidence="2">Uncharacterized protein</fullName>
    </submittedName>
</protein>
<evidence type="ECO:0000313" key="3">
    <source>
        <dbReference type="Proteomes" id="UP000478836"/>
    </source>
</evidence>
<reference evidence="3" key="1">
    <citation type="submission" date="2019-09" db="EMBL/GenBank/DDBJ databases">
        <title>Whole genome sequencing of Microbacterium maritypicum.</title>
        <authorList>
            <person name="Lenchi N."/>
        </authorList>
    </citation>
    <scope>NUCLEOTIDE SEQUENCE [LARGE SCALE GENOMIC DNA]</scope>
    <source>
        <strain evidence="3">G1</strain>
    </source>
</reference>
<dbReference type="RefSeq" id="WP_017204659.1">
    <property type="nucleotide sequence ID" value="NZ_CBDRDE010000002.1"/>
</dbReference>
<feature type="region of interest" description="Disordered" evidence="1">
    <location>
        <begin position="72"/>
        <end position="91"/>
    </location>
</feature>
<comment type="caution">
    <text evidence="2">The sequence shown here is derived from an EMBL/GenBank/DDBJ whole genome shotgun (WGS) entry which is preliminary data.</text>
</comment>
<evidence type="ECO:0000256" key="1">
    <source>
        <dbReference type="SAM" id="MobiDB-lite"/>
    </source>
</evidence>
<accession>A0ABQ6V4U1</accession>